<accession>A0A814E349</accession>
<feature type="domain" description="Ricin B lectin" evidence="2">
    <location>
        <begin position="193"/>
        <end position="252"/>
    </location>
</feature>
<sequence length="302" mass="33827">MNKIFLIVLIIVYISVTKINCREHLSIIGSDRHTNWGNWHAPVFCPGNSLTCDDTASTRIQSGEGPYGNWYTEKGTNKRSIESASNTNSSISARGFSALAQLLPDILSLLGQAAELAVFLTNEKLSNKCNNLGKFVGFEFEAEPPVNIIGRNRKETKKYCPDGQAICGIRTQIEPKVSGDNTALNNVDFYCCKNYYKLFNVATTKALDSDYNGRVYTLDNNDSLHQRWELIKRDDIYFSFKNAQTGLILDSNTVGNVYAISDNGSDYQKWFKDDKNRIVNKATKRALDSNSQGHVYTLDPNS</sequence>
<dbReference type="SUPFAM" id="SSF51092">
    <property type="entry name" value="Vitelline membrane outer protein-I (VMO-I)"/>
    <property type="match status" value="2"/>
</dbReference>
<evidence type="ECO:0000313" key="3">
    <source>
        <dbReference type="EMBL" id="CAF0964033.1"/>
    </source>
</evidence>
<dbReference type="Gene3D" id="2.80.10.50">
    <property type="match status" value="1"/>
</dbReference>
<protein>
    <recommendedName>
        <fullName evidence="2">Ricin B lectin domain-containing protein</fullName>
    </recommendedName>
</protein>
<dbReference type="PROSITE" id="PS50231">
    <property type="entry name" value="RICIN_B_LECTIN"/>
    <property type="match status" value="1"/>
</dbReference>
<feature type="signal peptide" evidence="1">
    <location>
        <begin position="1"/>
        <end position="21"/>
    </location>
</feature>
<evidence type="ECO:0000313" key="4">
    <source>
        <dbReference type="Proteomes" id="UP000663879"/>
    </source>
</evidence>
<dbReference type="EMBL" id="CAJNOC010003024">
    <property type="protein sequence ID" value="CAF0964033.1"/>
    <property type="molecule type" value="Genomic_DNA"/>
</dbReference>
<dbReference type="SUPFAM" id="SSF50370">
    <property type="entry name" value="Ricin B-like lectins"/>
    <property type="match status" value="1"/>
</dbReference>
<keyword evidence="4" id="KW-1185">Reference proteome</keyword>
<comment type="caution">
    <text evidence="3">The sequence shown here is derived from an EMBL/GenBank/DDBJ whole genome shotgun (WGS) entry which is preliminary data.</text>
</comment>
<proteinExistence type="predicted"/>
<organism evidence="3 4">
    <name type="scientific">Brachionus calyciflorus</name>
    <dbReference type="NCBI Taxonomy" id="104777"/>
    <lineage>
        <taxon>Eukaryota</taxon>
        <taxon>Metazoa</taxon>
        <taxon>Spiralia</taxon>
        <taxon>Gnathifera</taxon>
        <taxon>Rotifera</taxon>
        <taxon>Eurotatoria</taxon>
        <taxon>Monogononta</taxon>
        <taxon>Pseudotrocha</taxon>
        <taxon>Ploima</taxon>
        <taxon>Brachionidae</taxon>
        <taxon>Brachionus</taxon>
    </lineage>
</organism>
<dbReference type="OrthoDB" id="10047138at2759"/>
<dbReference type="Pfam" id="PF03762">
    <property type="entry name" value="VOMI"/>
    <property type="match status" value="1"/>
</dbReference>
<dbReference type="InterPro" id="IPR000772">
    <property type="entry name" value="Ricin_B_lectin"/>
</dbReference>
<dbReference type="AlphaFoldDB" id="A0A814E349"/>
<feature type="non-terminal residue" evidence="3">
    <location>
        <position position="1"/>
    </location>
</feature>
<dbReference type="InterPro" id="IPR035992">
    <property type="entry name" value="Ricin_B-like_lectins"/>
</dbReference>
<dbReference type="PANTHER" id="PTHR18841">
    <property type="entry name" value="VITELLINE MEMBRANE OUTER LAYER PROTEIN I-RELATED"/>
    <property type="match status" value="1"/>
</dbReference>
<dbReference type="Gene3D" id="2.100.10.20">
    <property type="entry name" value="Vitelline membrane outer layer protein I (VOMI)"/>
    <property type="match status" value="1"/>
</dbReference>
<dbReference type="InterPro" id="IPR005515">
    <property type="entry name" value="VOMI"/>
</dbReference>
<dbReference type="Proteomes" id="UP000663879">
    <property type="component" value="Unassembled WGS sequence"/>
</dbReference>
<feature type="chain" id="PRO_5032326887" description="Ricin B lectin domain-containing protein" evidence="1">
    <location>
        <begin position="22"/>
        <end position="302"/>
    </location>
</feature>
<dbReference type="Pfam" id="PF14200">
    <property type="entry name" value="RicinB_lectin_2"/>
    <property type="match status" value="1"/>
</dbReference>
<reference evidence="3" key="1">
    <citation type="submission" date="2021-02" db="EMBL/GenBank/DDBJ databases">
        <authorList>
            <person name="Nowell W R."/>
        </authorList>
    </citation>
    <scope>NUCLEOTIDE SEQUENCE</scope>
    <source>
        <strain evidence="3">Ploen Becks lab</strain>
    </source>
</reference>
<dbReference type="PANTHER" id="PTHR18841:SF0">
    <property type="entry name" value="VITELLINE MEMBRANE OUTER LAYER 1 HOMOLOG A-RELATED"/>
    <property type="match status" value="1"/>
</dbReference>
<name>A0A814E349_9BILA</name>
<keyword evidence="1" id="KW-0732">Signal</keyword>
<dbReference type="InterPro" id="IPR036706">
    <property type="entry name" value="VOMI_sf"/>
</dbReference>
<evidence type="ECO:0000256" key="1">
    <source>
        <dbReference type="SAM" id="SignalP"/>
    </source>
</evidence>
<gene>
    <name evidence="3" type="ORF">OXX778_LOCUS14574</name>
</gene>
<evidence type="ECO:0000259" key="2">
    <source>
        <dbReference type="Pfam" id="PF14200"/>
    </source>
</evidence>
<dbReference type="CDD" id="cd23415">
    <property type="entry name" value="beta-trefoil_Ricin_AH"/>
    <property type="match status" value="1"/>
</dbReference>
<dbReference type="GO" id="GO:0005615">
    <property type="term" value="C:extracellular space"/>
    <property type="evidence" value="ECO:0007669"/>
    <property type="project" value="TreeGrafter"/>
</dbReference>